<evidence type="ECO:0000313" key="4">
    <source>
        <dbReference type="Proteomes" id="UP000319342"/>
    </source>
</evidence>
<name>A0A518CYV4_9BACT</name>
<dbReference type="InterPro" id="IPR004942">
    <property type="entry name" value="Roadblock/LAMTOR2_dom"/>
</dbReference>
<evidence type="ECO:0000313" key="3">
    <source>
        <dbReference type="EMBL" id="QDU84414.1"/>
    </source>
</evidence>
<proteinExistence type="predicted"/>
<dbReference type="Proteomes" id="UP000319342">
    <property type="component" value="Chromosome"/>
</dbReference>
<keyword evidence="4" id="KW-1185">Reference proteome</keyword>
<evidence type="ECO:0000256" key="1">
    <source>
        <dbReference type="SAM" id="MobiDB-lite"/>
    </source>
</evidence>
<feature type="domain" description="Roadblock/LAMTOR2" evidence="2">
    <location>
        <begin position="5"/>
        <end position="89"/>
    </location>
</feature>
<accession>A0A518CYV4</accession>
<dbReference type="AlphaFoldDB" id="A0A518CYV4"/>
<reference evidence="3 4" key="1">
    <citation type="submission" date="2019-02" db="EMBL/GenBank/DDBJ databases">
        <title>Deep-cultivation of Planctomycetes and their phenomic and genomic characterization uncovers novel biology.</title>
        <authorList>
            <person name="Wiegand S."/>
            <person name="Jogler M."/>
            <person name="Boedeker C."/>
            <person name="Pinto D."/>
            <person name="Vollmers J."/>
            <person name="Rivas-Marin E."/>
            <person name="Kohn T."/>
            <person name="Peeters S.H."/>
            <person name="Heuer A."/>
            <person name="Rast P."/>
            <person name="Oberbeckmann S."/>
            <person name="Bunk B."/>
            <person name="Jeske O."/>
            <person name="Meyerdierks A."/>
            <person name="Storesund J.E."/>
            <person name="Kallscheuer N."/>
            <person name="Luecker S."/>
            <person name="Lage O.M."/>
            <person name="Pohl T."/>
            <person name="Merkel B.J."/>
            <person name="Hornburger P."/>
            <person name="Mueller R.-W."/>
            <person name="Bruemmer F."/>
            <person name="Labrenz M."/>
            <person name="Spormann A.M."/>
            <person name="Op den Camp H."/>
            <person name="Overmann J."/>
            <person name="Amann R."/>
            <person name="Jetten M.S.M."/>
            <person name="Mascher T."/>
            <person name="Medema M.H."/>
            <person name="Devos D.P."/>
            <person name="Kaster A.-K."/>
            <person name="Ovreas L."/>
            <person name="Rohde M."/>
            <person name="Galperin M.Y."/>
            <person name="Jogler C."/>
        </authorList>
    </citation>
    <scope>NUCLEOTIDE SEQUENCE [LARGE SCALE GENOMIC DNA]</scope>
    <source>
        <strain evidence="3 4">Pla163</strain>
    </source>
</reference>
<dbReference type="SUPFAM" id="SSF103196">
    <property type="entry name" value="Roadblock/LC7 domain"/>
    <property type="match status" value="1"/>
</dbReference>
<gene>
    <name evidence="3" type="ORF">Pla163_15220</name>
</gene>
<dbReference type="RefSeq" id="WP_145185893.1">
    <property type="nucleotide sequence ID" value="NZ_CP036290.1"/>
</dbReference>
<evidence type="ECO:0000259" key="2">
    <source>
        <dbReference type="Pfam" id="PF03259"/>
    </source>
</evidence>
<dbReference type="Pfam" id="PF03259">
    <property type="entry name" value="Robl_LC7"/>
    <property type="match status" value="1"/>
</dbReference>
<feature type="region of interest" description="Disordered" evidence="1">
    <location>
        <begin position="120"/>
        <end position="164"/>
    </location>
</feature>
<sequence>MQELEPLSRLFGVRFVALVTEDGVPIPVGEQSLTHDADRLAAVSQQFLSELVQATGPLTWGPPTWSRIASDRGGLALLRVRGGALLVIYGNEADPSTFKLPMQAAALRVTKSLERLGAGASELEKTAPALPRVDQVDAPSSDEHGSVSSDRVAADEHQNPSSTR</sequence>
<organism evidence="3 4">
    <name type="scientific">Rohdeia mirabilis</name>
    <dbReference type="NCBI Taxonomy" id="2528008"/>
    <lineage>
        <taxon>Bacteria</taxon>
        <taxon>Pseudomonadati</taxon>
        <taxon>Planctomycetota</taxon>
        <taxon>Planctomycetia</taxon>
        <taxon>Planctomycetia incertae sedis</taxon>
        <taxon>Rohdeia</taxon>
    </lineage>
</organism>
<protein>
    <recommendedName>
        <fullName evidence="2">Roadblock/LAMTOR2 domain-containing protein</fullName>
    </recommendedName>
</protein>
<dbReference type="EMBL" id="CP036290">
    <property type="protein sequence ID" value="QDU84414.1"/>
    <property type="molecule type" value="Genomic_DNA"/>
</dbReference>
<dbReference type="Gene3D" id="3.30.450.30">
    <property type="entry name" value="Dynein light chain 2a, cytoplasmic"/>
    <property type="match status" value="1"/>
</dbReference>